<organism evidence="2">
    <name type="scientific">Camponotus floridanus</name>
    <name type="common">Florida carpenter ant</name>
    <dbReference type="NCBI Taxonomy" id="104421"/>
    <lineage>
        <taxon>Eukaryota</taxon>
        <taxon>Metazoa</taxon>
        <taxon>Ecdysozoa</taxon>
        <taxon>Arthropoda</taxon>
        <taxon>Hexapoda</taxon>
        <taxon>Insecta</taxon>
        <taxon>Pterygota</taxon>
        <taxon>Neoptera</taxon>
        <taxon>Endopterygota</taxon>
        <taxon>Hymenoptera</taxon>
        <taxon>Apocrita</taxon>
        <taxon>Aculeata</taxon>
        <taxon>Formicoidea</taxon>
        <taxon>Formicidae</taxon>
        <taxon>Formicinae</taxon>
        <taxon>Camponotus</taxon>
    </lineage>
</organism>
<gene>
    <name evidence="1" type="ORF">EAG_09229</name>
</gene>
<protein>
    <submittedName>
        <fullName evidence="1">Uncharacterized protein</fullName>
    </submittedName>
</protein>
<dbReference type="AlphaFoldDB" id="E2AL07"/>
<dbReference type="EMBL" id="GL440425">
    <property type="protein sequence ID" value="EFN65924.1"/>
    <property type="molecule type" value="Genomic_DNA"/>
</dbReference>
<dbReference type="Proteomes" id="UP000000311">
    <property type="component" value="Unassembled WGS sequence"/>
</dbReference>
<name>E2AL07_CAMFO</name>
<sequence>MSIRSPTFGNSRKQMVHKRFEERLGLRLRFRIVRQEFLASIPRLVVREDLFQLGCPCDVTGIDISPSSSSPFPPSQT</sequence>
<keyword evidence="2" id="KW-1185">Reference proteome</keyword>
<accession>E2AL07</accession>
<dbReference type="InParanoid" id="E2AL07"/>
<evidence type="ECO:0000313" key="1">
    <source>
        <dbReference type="EMBL" id="EFN65924.1"/>
    </source>
</evidence>
<evidence type="ECO:0000313" key="2">
    <source>
        <dbReference type="Proteomes" id="UP000000311"/>
    </source>
</evidence>
<reference evidence="1 2" key="1">
    <citation type="journal article" date="2010" name="Science">
        <title>Genomic comparison of the ants Camponotus floridanus and Harpegnathos saltator.</title>
        <authorList>
            <person name="Bonasio R."/>
            <person name="Zhang G."/>
            <person name="Ye C."/>
            <person name="Mutti N.S."/>
            <person name="Fang X."/>
            <person name="Qin N."/>
            <person name="Donahue G."/>
            <person name="Yang P."/>
            <person name="Li Q."/>
            <person name="Li C."/>
            <person name="Zhang P."/>
            <person name="Huang Z."/>
            <person name="Berger S.L."/>
            <person name="Reinberg D."/>
            <person name="Wang J."/>
            <person name="Liebig J."/>
        </authorList>
    </citation>
    <scope>NUCLEOTIDE SEQUENCE [LARGE SCALE GENOMIC DNA]</scope>
    <source>
        <strain evidence="2">C129</strain>
    </source>
</reference>
<proteinExistence type="predicted"/>